<reference evidence="4" key="1">
    <citation type="submission" date="2012-02" db="EMBL/GenBank/DDBJ databases">
        <title>The complete genome of Solitalea canadensis DSM 3403.</title>
        <authorList>
            <consortium name="US DOE Joint Genome Institute (JGI-PGF)"/>
            <person name="Lucas S."/>
            <person name="Copeland A."/>
            <person name="Lapidus A."/>
            <person name="Glavina del Rio T."/>
            <person name="Dalin E."/>
            <person name="Tice H."/>
            <person name="Bruce D."/>
            <person name="Goodwin L."/>
            <person name="Pitluck S."/>
            <person name="Peters L."/>
            <person name="Ovchinnikova G."/>
            <person name="Lu M."/>
            <person name="Kyrpides N."/>
            <person name="Mavromatis K."/>
            <person name="Ivanova N."/>
            <person name="Brettin T."/>
            <person name="Detter J.C."/>
            <person name="Han C."/>
            <person name="Larimer F."/>
            <person name="Land M."/>
            <person name="Hauser L."/>
            <person name="Markowitz V."/>
            <person name="Cheng J.-F."/>
            <person name="Hugenholtz P."/>
            <person name="Woyke T."/>
            <person name="Wu D."/>
            <person name="Spring S."/>
            <person name="Schroeder M."/>
            <person name="Kopitz M."/>
            <person name="Brambilla E."/>
            <person name="Klenk H.-P."/>
            <person name="Eisen J.A."/>
        </authorList>
    </citation>
    <scope>NUCLEOTIDE SEQUENCE</scope>
    <source>
        <strain evidence="4">DSM 3403</strain>
    </source>
</reference>
<dbReference type="InterPro" id="IPR045857">
    <property type="entry name" value="O16G_dom_2"/>
</dbReference>
<feature type="chain" id="PRO_5003614435" evidence="2">
    <location>
        <begin position="22"/>
        <end position="555"/>
    </location>
</feature>
<keyword evidence="4" id="KW-0378">Hydrolase</keyword>
<evidence type="ECO:0000256" key="2">
    <source>
        <dbReference type="SAM" id="SignalP"/>
    </source>
</evidence>
<sequence>MKPLRFILFILLTVSTIPSKAQWKTPVWLKEAIFYQLYPQSFKDTNGDGVGDLKGVEQRLDYLQNLGITAIWMNPIFESPFRDAGYDVSNFYKIAPRYGTDEDLKELLAAAHKKGIKICLDLVAGHTSDQHPWFKASALADSNEYTHRYIWTPSKEIVPGSFFIKNNYPRNGSYLKNFFDYQPALNYGYAKPNRDKPWQEPVDAPGPKATREELKKIIAYWMDKGVDGFRVDMAFSLIKDDENLVETKKLWTEVRSWFEKTYPEGVLIAEWSKPEYSISAGFHIDFMMHFGVSGYPSLFFNENGTFKGTDAFFDKNGKGDFQLFWQNYNQQLTAIEGKGYIVIPSANHDFQRPNCGNRNSTEELKTVMAFLFTWPGIPFIYYGDEIGMRFIEDLPDVEGSVLPDGNNRAGTRTPMQWNSTAHAGFSSSSRLYLPIDPDPNRPTVEKELADKASLLNFVKNIIALRKANPALGNDGKVQALYIHEKTYPVVYLRTSGHQRFVIAINPSATKVKAKFDLRNVRKLHPVFSSKCSFKKQNDGFEIEMDGVGYGIFKVL</sequence>
<dbReference type="KEGG" id="scn:Solca_2800"/>
<evidence type="ECO:0000313" key="5">
    <source>
        <dbReference type="Proteomes" id="UP000007590"/>
    </source>
</evidence>
<protein>
    <submittedName>
        <fullName evidence="4">Glycosidase</fullName>
    </submittedName>
</protein>
<organism evidence="4 5">
    <name type="scientific">Solitalea canadensis (strain ATCC 29591 / DSM 3403 / JCM 21819 / LMG 8368 / NBRC 15130 / NCIMB 12057 / USAM 9D)</name>
    <name type="common">Flexibacter canadensis</name>
    <dbReference type="NCBI Taxonomy" id="929556"/>
    <lineage>
        <taxon>Bacteria</taxon>
        <taxon>Pseudomonadati</taxon>
        <taxon>Bacteroidota</taxon>
        <taxon>Sphingobacteriia</taxon>
        <taxon>Sphingobacteriales</taxon>
        <taxon>Sphingobacteriaceae</taxon>
        <taxon>Solitalea</taxon>
    </lineage>
</organism>
<feature type="domain" description="Glycosyl hydrolase family 13 catalytic" evidence="3">
    <location>
        <begin position="36"/>
        <end position="465"/>
    </location>
</feature>
<dbReference type="Gene3D" id="3.20.20.80">
    <property type="entry name" value="Glycosidases"/>
    <property type="match status" value="1"/>
</dbReference>
<dbReference type="EMBL" id="CP003349">
    <property type="protein sequence ID" value="AFD07826.1"/>
    <property type="molecule type" value="Genomic_DNA"/>
</dbReference>
<dbReference type="GO" id="GO:0004556">
    <property type="term" value="F:alpha-amylase activity"/>
    <property type="evidence" value="ECO:0007669"/>
    <property type="project" value="TreeGrafter"/>
</dbReference>
<dbReference type="HOGENOM" id="CLU_006462_2_3_10"/>
<dbReference type="Gene3D" id="2.60.40.1180">
    <property type="entry name" value="Golgi alpha-mannosidase II"/>
    <property type="match status" value="1"/>
</dbReference>
<dbReference type="Proteomes" id="UP000007590">
    <property type="component" value="Chromosome"/>
</dbReference>
<evidence type="ECO:0000256" key="1">
    <source>
        <dbReference type="ARBA" id="ARBA00008061"/>
    </source>
</evidence>
<dbReference type="Pfam" id="PF00128">
    <property type="entry name" value="Alpha-amylase"/>
    <property type="match status" value="1"/>
</dbReference>
<keyword evidence="5" id="KW-1185">Reference proteome</keyword>
<dbReference type="GO" id="GO:0009313">
    <property type="term" value="P:oligosaccharide catabolic process"/>
    <property type="evidence" value="ECO:0007669"/>
    <property type="project" value="TreeGrafter"/>
</dbReference>
<evidence type="ECO:0000259" key="3">
    <source>
        <dbReference type="SMART" id="SM00642"/>
    </source>
</evidence>
<dbReference type="PANTHER" id="PTHR10357">
    <property type="entry name" value="ALPHA-AMYLASE FAMILY MEMBER"/>
    <property type="match status" value="1"/>
</dbReference>
<dbReference type="eggNOG" id="COG0366">
    <property type="taxonomic scope" value="Bacteria"/>
</dbReference>
<proteinExistence type="inferred from homology"/>
<keyword evidence="4" id="KW-0326">Glycosidase</keyword>
<dbReference type="PANTHER" id="PTHR10357:SF179">
    <property type="entry name" value="NEUTRAL AND BASIC AMINO ACID TRANSPORT PROTEIN RBAT"/>
    <property type="match status" value="1"/>
</dbReference>
<evidence type="ECO:0000313" key="4">
    <source>
        <dbReference type="EMBL" id="AFD07826.1"/>
    </source>
</evidence>
<name>H8KS38_SOLCM</name>
<dbReference type="SUPFAM" id="SSF51445">
    <property type="entry name" value="(Trans)glycosidases"/>
    <property type="match status" value="1"/>
</dbReference>
<dbReference type="SUPFAM" id="SSF51011">
    <property type="entry name" value="Glycosyl hydrolase domain"/>
    <property type="match status" value="1"/>
</dbReference>
<comment type="similarity">
    <text evidence="1">Belongs to the glycosyl hydrolase 13 family.</text>
</comment>
<dbReference type="InterPro" id="IPR006047">
    <property type="entry name" value="GH13_cat_dom"/>
</dbReference>
<dbReference type="AlphaFoldDB" id="H8KS38"/>
<dbReference type="InterPro" id="IPR013780">
    <property type="entry name" value="Glyco_hydro_b"/>
</dbReference>
<dbReference type="InterPro" id="IPR017853">
    <property type="entry name" value="GH"/>
</dbReference>
<dbReference type="Gene3D" id="3.90.400.10">
    <property type="entry name" value="Oligo-1,6-glucosidase, Domain 2"/>
    <property type="match status" value="1"/>
</dbReference>
<dbReference type="OrthoDB" id="9806009at2"/>
<feature type="signal peptide" evidence="2">
    <location>
        <begin position="1"/>
        <end position="21"/>
    </location>
</feature>
<gene>
    <name evidence="4" type="ordered locus">Solca_2800</name>
</gene>
<accession>H8KS38</accession>
<dbReference type="SMART" id="SM00642">
    <property type="entry name" value="Aamy"/>
    <property type="match status" value="1"/>
</dbReference>
<keyword evidence="2" id="KW-0732">Signal</keyword>
<dbReference type="STRING" id="929556.Solca_2800"/>
<dbReference type="RefSeq" id="WP_014681053.1">
    <property type="nucleotide sequence ID" value="NC_017770.1"/>
</dbReference>